<reference evidence="13" key="1">
    <citation type="submission" date="2025-08" db="UniProtKB">
        <authorList>
            <consortium name="RefSeq"/>
        </authorList>
    </citation>
    <scope>IDENTIFICATION</scope>
    <source>
        <tissue evidence="13">Liver</tissue>
    </source>
</reference>
<keyword evidence="6" id="KW-0010">Activator</keyword>
<evidence type="ECO:0000256" key="1">
    <source>
        <dbReference type="ARBA" id="ARBA00004123"/>
    </source>
</evidence>
<feature type="region of interest" description="Disordered" evidence="10">
    <location>
        <begin position="265"/>
        <end position="327"/>
    </location>
</feature>
<dbReference type="GeneID" id="101828862"/>
<evidence type="ECO:0000256" key="6">
    <source>
        <dbReference type="ARBA" id="ARBA00023159"/>
    </source>
</evidence>
<evidence type="ECO:0000259" key="11">
    <source>
        <dbReference type="PROSITE" id="PS00434"/>
    </source>
</evidence>
<organism evidence="12 13">
    <name type="scientific">Mesocricetus auratus</name>
    <name type="common">Golden hamster</name>
    <dbReference type="NCBI Taxonomy" id="10036"/>
    <lineage>
        <taxon>Eukaryota</taxon>
        <taxon>Metazoa</taxon>
        <taxon>Chordata</taxon>
        <taxon>Craniata</taxon>
        <taxon>Vertebrata</taxon>
        <taxon>Euteleostomi</taxon>
        <taxon>Mammalia</taxon>
        <taxon>Eutheria</taxon>
        <taxon>Euarchontoglires</taxon>
        <taxon>Glires</taxon>
        <taxon>Rodentia</taxon>
        <taxon>Myomorpha</taxon>
        <taxon>Muroidea</taxon>
        <taxon>Cricetidae</taxon>
        <taxon>Cricetinae</taxon>
        <taxon>Mesocricetus</taxon>
    </lineage>
</organism>
<feature type="region of interest" description="Disordered" evidence="10">
    <location>
        <begin position="339"/>
        <end position="365"/>
    </location>
</feature>
<proteinExistence type="inferred from homology"/>
<evidence type="ECO:0000256" key="9">
    <source>
        <dbReference type="RuleBase" id="RU004020"/>
    </source>
</evidence>
<gene>
    <name evidence="13" type="primary">Hsf1</name>
</gene>
<dbReference type="Gene3D" id="1.10.10.10">
    <property type="entry name" value="Winged helix-like DNA-binding domain superfamily/Winged helix DNA-binding domain"/>
    <property type="match status" value="1"/>
</dbReference>
<dbReference type="PANTHER" id="PTHR10015:SF274">
    <property type="entry name" value="HEAT SHOCK FACTOR PROTEIN 1"/>
    <property type="match status" value="1"/>
</dbReference>
<feature type="region of interest" description="Disordered" evidence="10">
    <location>
        <begin position="495"/>
        <end position="525"/>
    </location>
</feature>
<evidence type="ECO:0000313" key="12">
    <source>
        <dbReference type="Proteomes" id="UP000886700"/>
    </source>
</evidence>
<evidence type="ECO:0000256" key="5">
    <source>
        <dbReference type="ARBA" id="ARBA00023125"/>
    </source>
</evidence>
<dbReference type="InterPro" id="IPR036390">
    <property type="entry name" value="WH_DNA-bd_sf"/>
</dbReference>
<comment type="subcellular location">
    <subcellularLocation>
        <location evidence="1">Nucleus</location>
    </subcellularLocation>
</comment>
<dbReference type="PROSITE" id="PS00434">
    <property type="entry name" value="HSF_DOMAIN"/>
    <property type="match status" value="1"/>
</dbReference>
<dbReference type="RefSeq" id="XP_040592293.1">
    <property type="nucleotide sequence ID" value="XM_040736359.1"/>
</dbReference>
<feature type="domain" description="HSF-type DNA-binding" evidence="11">
    <location>
        <begin position="57"/>
        <end position="81"/>
    </location>
</feature>
<dbReference type="Proteomes" id="UP000886700">
    <property type="component" value="Unplaced"/>
</dbReference>
<dbReference type="SUPFAM" id="SSF46785">
    <property type="entry name" value="Winged helix' DNA-binding domain"/>
    <property type="match status" value="1"/>
</dbReference>
<protein>
    <submittedName>
        <fullName evidence="13">Heat shock factor protein 1 isoform X8</fullName>
    </submittedName>
</protein>
<dbReference type="Pfam" id="PF00447">
    <property type="entry name" value="HSF_DNA-bind"/>
    <property type="match status" value="1"/>
</dbReference>
<keyword evidence="12" id="KW-1185">Reference proteome</keyword>
<name>A0ABM2WPE4_MESAU</name>
<keyword evidence="7" id="KW-0804">Transcription</keyword>
<evidence type="ECO:0000313" key="13">
    <source>
        <dbReference type="RefSeq" id="XP_040592293.1"/>
    </source>
</evidence>
<keyword evidence="5" id="KW-0238">DNA-binding</keyword>
<evidence type="ECO:0000256" key="7">
    <source>
        <dbReference type="ARBA" id="ARBA00023163"/>
    </source>
</evidence>
<sequence>MDLAVGPGAAGPSNVPAFLTKLWTLVSDPDTDALICWSPSGNSFHVFDQGQFAKEVLPKYFKHNNMASFVRQLNMYGFRKVVHIEQGGLVKPERDDTEFQHPCFLRGQEQLLENIKRKVTSVSTLKSEDIKIRQDSVTRLLTDVQLMKGKQECMDSKLLAMKHENEALWREVASLRQKHAQQQKVVNKLIQFLISLVQSNRILGVKRKIPLMLSDSSSAHSVPKYGRQYSLEHVHGPGPYSAPSPAYSSSSLYTSDAVTSSGPIISDITELTPSSPLASPGRSIDERPLSSSTLIRVKEEPPSPPRSPRVLEASPGRPSSMDTPLSPTAFIDSILRESEPNPAASNTASVGTTGVHAPAPPPPSTPEKCLSVACLDKNELSDHLDAMDSSLDNLQSMLTTHGFSVDTSALLDLFSPSVTMPDMSLPDLDSSLASIQELLSPQEPPKPIEAENSNPDLGKQLVHYTAQPLFLLDPDAVDTGNSELPVLFELGESSYFSEGDDYTDDPTISLLTGSEPPKAKDPTVS</sequence>
<keyword evidence="8" id="KW-0539">Nucleus</keyword>
<dbReference type="SMART" id="SM00415">
    <property type="entry name" value="HSF"/>
    <property type="match status" value="1"/>
</dbReference>
<feature type="compositionally biased region" description="Polar residues" evidence="10">
    <location>
        <begin position="343"/>
        <end position="352"/>
    </location>
</feature>
<evidence type="ECO:0000256" key="3">
    <source>
        <dbReference type="ARBA" id="ARBA00023015"/>
    </source>
</evidence>
<keyword evidence="3" id="KW-0805">Transcription regulation</keyword>
<dbReference type="PANTHER" id="PTHR10015">
    <property type="entry name" value="HEAT SHOCK TRANSCRIPTION FACTOR"/>
    <property type="match status" value="1"/>
</dbReference>
<comment type="similarity">
    <text evidence="2 9">Belongs to the HSF family.</text>
</comment>
<evidence type="ECO:0000256" key="8">
    <source>
        <dbReference type="ARBA" id="ARBA00023242"/>
    </source>
</evidence>
<evidence type="ECO:0000256" key="10">
    <source>
        <dbReference type="SAM" id="MobiDB-lite"/>
    </source>
</evidence>
<dbReference type="InterPro" id="IPR036388">
    <property type="entry name" value="WH-like_DNA-bd_sf"/>
</dbReference>
<dbReference type="InterPro" id="IPR000232">
    <property type="entry name" value="HSF_DNA-bd"/>
</dbReference>
<keyword evidence="4 13" id="KW-0346">Stress response</keyword>
<dbReference type="PRINTS" id="PR00056">
    <property type="entry name" value="HSFDOMAIN"/>
</dbReference>
<dbReference type="Pfam" id="PF06546">
    <property type="entry name" value="Vert_HS_TF"/>
    <property type="match status" value="1"/>
</dbReference>
<evidence type="ECO:0000256" key="4">
    <source>
        <dbReference type="ARBA" id="ARBA00023016"/>
    </source>
</evidence>
<dbReference type="InterPro" id="IPR010542">
    <property type="entry name" value="Vert_HSTF_C"/>
</dbReference>
<accession>A0ABM2WPE4</accession>
<evidence type="ECO:0000256" key="2">
    <source>
        <dbReference type="ARBA" id="ARBA00006403"/>
    </source>
</evidence>